<comment type="caution">
    <text evidence="1">The sequence shown here is derived from an EMBL/GenBank/DDBJ whole genome shotgun (WGS) entry which is preliminary data.</text>
</comment>
<protein>
    <submittedName>
        <fullName evidence="1">Uncharacterized protein</fullName>
    </submittedName>
</protein>
<dbReference type="Proteomes" id="UP001165679">
    <property type="component" value="Unassembled WGS sequence"/>
</dbReference>
<dbReference type="AlphaFoldDB" id="A0AA42CFF6"/>
<evidence type="ECO:0000313" key="1">
    <source>
        <dbReference type="EMBL" id="MCW3476554.1"/>
    </source>
</evidence>
<dbReference type="EMBL" id="JAPDNT010000021">
    <property type="protein sequence ID" value="MCW3476554.1"/>
    <property type="molecule type" value="Genomic_DNA"/>
</dbReference>
<keyword evidence="2" id="KW-1185">Reference proteome</keyword>
<dbReference type="RefSeq" id="WP_264715360.1">
    <property type="nucleotide sequence ID" value="NZ_JAPDNT010000021.1"/>
</dbReference>
<proteinExistence type="predicted"/>
<gene>
    <name evidence="1" type="ORF">OL599_18480</name>
</gene>
<evidence type="ECO:0000313" key="2">
    <source>
        <dbReference type="Proteomes" id="UP001165679"/>
    </source>
</evidence>
<sequence>MTVLSNNPSTGLGALSPVPAGAANGVALGVMPAGAVGARLYLPAGASVSFTVAAAPPAGAPASVFTASQAGTGPNWDEALAGGQMIYVTAVAGSPLYRWF</sequence>
<organism evidence="1 2">
    <name type="scientific">Limobrevibacterium gyesilva</name>
    <dbReference type="NCBI Taxonomy" id="2991712"/>
    <lineage>
        <taxon>Bacteria</taxon>
        <taxon>Pseudomonadati</taxon>
        <taxon>Pseudomonadota</taxon>
        <taxon>Alphaproteobacteria</taxon>
        <taxon>Acetobacterales</taxon>
        <taxon>Acetobacteraceae</taxon>
        <taxon>Limobrevibacterium</taxon>
    </lineage>
</organism>
<reference evidence="1" key="1">
    <citation type="submission" date="2022-09" db="EMBL/GenBank/DDBJ databases">
        <title>Rhodovastum sp. nov. RN2-1 isolated from soil in Seongnam, South Korea.</title>
        <authorList>
            <person name="Le N.T."/>
        </authorList>
    </citation>
    <scope>NUCLEOTIDE SEQUENCE</scope>
    <source>
        <strain evidence="1">RN2-1</strain>
    </source>
</reference>
<reference evidence="1" key="2">
    <citation type="submission" date="2022-10" db="EMBL/GenBank/DDBJ databases">
        <authorList>
            <person name="Trinh H.N."/>
        </authorList>
    </citation>
    <scope>NUCLEOTIDE SEQUENCE</scope>
    <source>
        <strain evidence="1">RN2-1</strain>
    </source>
</reference>
<accession>A0AA42CFF6</accession>
<name>A0AA42CFF6_9PROT</name>